<dbReference type="Gramene" id="OMERI01G34570.1">
    <property type="protein sequence ID" value="OMERI01G34570.1"/>
    <property type="gene ID" value="OMERI01G34570"/>
</dbReference>
<reference evidence="1" key="1">
    <citation type="submission" date="2015-04" db="UniProtKB">
        <authorList>
            <consortium name="EnsemblPlants"/>
        </authorList>
    </citation>
    <scope>IDENTIFICATION</scope>
</reference>
<evidence type="ECO:0000313" key="1">
    <source>
        <dbReference type="EnsemblPlants" id="OMERI01G34570.1"/>
    </source>
</evidence>
<sequence>MATVTITRYGVCVEWHRCYCRFVLCSSDFCSCEVEESASTDGGALLSSICSAIGHGRESENIIDAIALLGRHVRPRLRANIQILQMDDIIEELEVERGDSRFQATFPPRTTQTCLSRYRQKHAITRGK</sequence>
<proteinExistence type="predicted"/>
<reference evidence="1" key="2">
    <citation type="submission" date="2018-05" db="EMBL/GenBank/DDBJ databases">
        <title>OmerRS3 (Oryza meridionalis Reference Sequence Version 3).</title>
        <authorList>
            <person name="Zhang J."/>
            <person name="Kudrna D."/>
            <person name="Lee S."/>
            <person name="Talag J."/>
            <person name="Welchert J."/>
            <person name="Wing R.A."/>
        </authorList>
    </citation>
    <scope>NUCLEOTIDE SEQUENCE [LARGE SCALE GENOMIC DNA]</scope>
    <source>
        <strain evidence="1">cv. OR44</strain>
    </source>
</reference>
<dbReference type="AlphaFoldDB" id="A0A0E0CAF6"/>
<evidence type="ECO:0000313" key="2">
    <source>
        <dbReference type="Proteomes" id="UP000008021"/>
    </source>
</evidence>
<name>A0A0E0CAF6_9ORYZ</name>
<protein>
    <submittedName>
        <fullName evidence="1">Uncharacterized protein</fullName>
    </submittedName>
</protein>
<dbReference type="Proteomes" id="UP000008021">
    <property type="component" value="Chromosome 1"/>
</dbReference>
<keyword evidence="2" id="KW-1185">Reference proteome</keyword>
<accession>A0A0E0CAF6</accession>
<dbReference type="HOGENOM" id="CLU_1963084_0_0_1"/>
<dbReference type="EnsemblPlants" id="OMERI01G34570.1">
    <property type="protein sequence ID" value="OMERI01G34570.1"/>
    <property type="gene ID" value="OMERI01G34570"/>
</dbReference>
<organism evidence="1">
    <name type="scientific">Oryza meridionalis</name>
    <dbReference type="NCBI Taxonomy" id="40149"/>
    <lineage>
        <taxon>Eukaryota</taxon>
        <taxon>Viridiplantae</taxon>
        <taxon>Streptophyta</taxon>
        <taxon>Embryophyta</taxon>
        <taxon>Tracheophyta</taxon>
        <taxon>Spermatophyta</taxon>
        <taxon>Magnoliopsida</taxon>
        <taxon>Liliopsida</taxon>
        <taxon>Poales</taxon>
        <taxon>Poaceae</taxon>
        <taxon>BOP clade</taxon>
        <taxon>Oryzoideae</taxon>
        <taxon>Oryzeae</taxon>
        <taxon>Oryzinae</taxon>
        <taxon>Oryza</taxon>
    </lineage>
</organism>